<dbReference type="PROSITE" id="PS50888">
    <property type="entry name" value="BHLH"/>
    <property type="match status" value="1"/>
</dbReference>
<evidence type="ECO:0000256" key="2">
    <source>
        <dbReference type="ARBA" id="ARBA00005510"/>
    </source>
</evidence>
<accession>A0A515HG71</accession>
<protein>
    <submittedName>
        <fullName evidence="7">Transcription factor bHLH53-like isoform X2</fullName>
    </submittedName>
</protein>
<name>A0A515HG71_CYMEN</name>
<dbReference type="EMBL" id="MK303748">
    <property type="protein sequence ID" value="QDL88420.1"/>
    <property type="molecule type" value="mRNA"/>
</dbReference>
<comment type="subcellular location">
    <subcellularLocation>
        <location evidence="1">Nucleus</location>
    </subcellularLocation>
</comment>
<sequence length="115" mass="12641">MQSVAARVLGRHIPGGSKMNTAEMLQAAFNYVKFLQTQINILLLMASIPKREGEGAASIISFSGDPREAVSRGDVHRPKEMVDELAVDPQLLSIPLISRSMDQFIQSIIRMEGCN</sequence>
<dbReference type="InterPro" id="IPR011598">
    <property type="entry name" value="bHLH_dom"/>
</dbReference>
<keyword evidence="3" id="KW-0805">Transcription regulation</keyword>
<keyword evidence="5" id="KW-0539">Nucleus</keyword>
<evidence type="ECO:0000256" key="5">
    <source>
        <dbReference type="ARBA" id="ARBA00023242"/>
    </source>
</evidence>
<evidence type="ECO:0000259" key="6">
    <source>
        <dbReference type="PROSITE" id="PS50888"/>
    </source>
</evidence>
<comment type="similarity">
    <text evidence="2">Belongs to the bHLH protein family.</text>
</comment>
<dbReference type="InterPro" id="IPR045843">
    <property type="entry name" value="IND-like"/>
</dbReference>
<dbReference type="AlphaFoldDB" id="A0A515HG71"/>
<dbReference type="PANTHER" id="PTHR45914">
    <property type="entry name" value="TRANSCRIPTION FACTOR HEC3-RELATED"/>
    <property type="match status" value="1"/>
</dbReference>
<keyword evidence="4" id="KW-0804">Transcription</keyword>
<organism evidence="7">
    <name type="scientific">Cymbidium ensifolium</name>
    <name type="common">Orchid</name>
    <name type="synonym">Epidendrum ensifolium</name>
    <dbReference type="NCBI Taxonomy" id="78740"/>
    <lineage>
        <taxon>Eukaryota</taxon>
        <taxon>Viridiplantae</taxon>
        <taxon>Streptophyta</taxon>
        <taxon>Embryophyta</taxon>
        <taxon>Tracheophyta</taxon>
        <taxon>Spermatophyta</taxon>
        <taxon>Magnoliopsida</taxon>
        <taxon>Liliopsida</taxon>
        <taxon>Asparagales</taxon>
        <taxon>Orchidaceae</taxon>
        <taxon>Epidendroideae</taxon>
        <taxon>Cymbidieae</taxon>
        <taxon>Cymbidiinae</taxon>
        <taxon>Cymbidium</taxon>
    </lineage>
</organism>
<dbReference type="PANTHER" id="PTHR45914:SF12">
    <property type="entry name" value="TRANSCRIPTION FACTOR BHLH87"/>
    <property type="match status" value="1"/>
</dbReference>
<evidence type="ECO:0000256" key="3">
    <source>
        <dbReference type="ARBA" id="ARBA00023015"/>
    </source>
</evidence>
<dbReference type="GO" id="GO:0003700">
    <property type="term" value="F:DNA-binding transcription factor activity"/>
    <property type="evidence" value="ECO:0007669"/>
    <property type="project" value="InterPro"/>
</dbReference>
<evidence type="ECO:0000313" key="7">
    <source>
        <dbReference type="EMBL" id="QDL88420.1"/>
    </source>
</evidence>
<dbReference type="SUPFAM" id="SSF47459">
    <property type="entry name" value="HLH, helix-loop-helix DNA-binding domain"/>
    <property type="match status" value="1"/>
</dbReference>
<proteinExistence type="evidence at transcript level"/>
<evidence type="ECO:0000256" key="4">
    <source>
        <dbReference type="ARBA" id="ARBA00023163"/>
    </source>
</evidence>
<reference evidence="7" key="1">
    <citation type="submission" date="2018-12" db="EMBL/GenBank/DDBJ databases">
        <authorList>
            <person name="Yang F."/>
            <person name="Zhu G."/>
            <person name="Wei Y."/>
        </authorList>
    </citation>
    <scope>NUCLEOTIDE SEQUENCE</scope>
</reference>
<feature type="domain" description="BHLH" evidence="6">
    <location>
        <begin position="1"/>
        <end position="35"/>
    </location>
</feature>
<evidence type="ECO:0000256" key="1">
    <source>
        <dbReference type="ARBA" id="ARBA00004123"/>
    </source>
</evidence>
<dbReference type="InterPro" id="IPR036638">
    <property type="entry name" value="HLH_DNA-bd_sf"/>
</dbReference>
<dbReference type="GO" id="GO:0005634">
    <property type="term" value="C:nucleus"/>
    <property type="evidence" value="ECO:0007669"/>
    <property type="project" value="UniProtKB-SubCell"/>
</dbReference>
<dbReference type="GO" id="GO:0046983">
    <property type="term" value="F:protein dimerization activity"/>
    <property type="evidence" value="ECO:0007669"/>
    <property type="project" value="InterPro"/>
</dbReference>